<reference evidence="14" key="1">
    <citation type="submission" date="2018-06" db="EMBL/GenBank/DDBJ databases">
        <authorList>
            <person name="Zhirakovskaya E."/>
        </authorList>
    </citation>
    <scope>NUCLEOTIDE SEQUENCE</scope>
</reference>
<dbReference type="FunFam" id="3.30.930.10:FF:000066">
    <property type="entry name" value="Proline--tRNA ligase"/>
    <property type="match status" value="1"/>
</dbReference>
<dbReference type="GO" id="GO:0006433">
    <property type="term" value="P:prolyl-tRNA aminoacylation"/>
    <property type="evidence" value="ECO:0007669"/>
    <property type="project" value="InterPro"/>
</dbReference>
<keyword evidence="7" id="KW-0547">Nucleotide-binding</keyword>
<dbReference type="SUPFAM" id="SSF55681">
    <property type="entry name" value="Class II aaRS and biotin synthetases"/>
    <property type="match status" value="1"/>
</dbReference>
<dbReference type="SUPFAM" id="SSF52954">
    <property type="entry name" value="Class II aaRS ABD-related"/>
    <property type="match status" value="1"/>
</dbReference>
<dbReference type="EMBL" id="UOGE01000004">
    <property type="protein sequence ID" value="VAX16248.1"/>
    <property type="molecule type" value="Genomic_DNA"/>
</dbReference>
<dbReference type="NCBIfam" id="TIGR00409">
    <property type="entry name" value="proS_fam_II"/>
    <property type="match status" value="1"/>
</dbReference>
<feature type="domain" description="Aminoacyl-transfer RNA synthetases class-II family profile" evidence="13">
    <location>
        <begin position="46"/>
        <end position="467"/>
    </location>
</feature>
<protein>
    <recommendedName>
        <fullName evidence="4">Proline--tRNA ligase</fullName>
        <ecNumber evidence="3">6.1.1.15</ecNumber>
    </recommendedName>
    <alternativeName>
        <fullName evidence="11">Prolyl-tRNA synthetase</fullName>
    </alternativeName>
</protein>
<proteinExistence type="inferred from homology"/>
<evidence type="ECO:0000256" key="11">
    <source>
        <dbReference type="ARBA" id="ARBA00029731"/>
    </source>
</evidence>
<dbReference type="GO" id="GO:0005829">
    <property type="term" value="C:cytosol"/>
    <property type="evidence" value="ECO:0007669"/>
    <property type="project" value="TreeGrafter"/>
</dbReference>
<dbReference type="PANTHER" id="PTHR42753">
    <property type="entry name" value="MITOCHONDRIAL RIBOSOME PROTEIN L39/PROLYL-TRNA LIGASE FAMILY MEMBER"/>
    <property type="match status" value="1"/>
</dbReference>
<evidence type="ECO:0000256" key="10">
    <source>
        <dbReference type="ARBA" id="ARBA00023146"/>
    </source>
</evidence>
<dbReference type="Gene3D" id="3.90.960.10">
    <property type="entry name" value="YbaK/aminoacyl-tRNA synthetase-associated domain"/>
    <property type="match status" value="1"/>
</dbReference>
<evidence type="ECO:0000256" key="12">
    <source>
        <dbReference type="ARBA" id="ARBA00047671"/>
    </source>
</evidence>
<dbReference type="GO" id="GO:0004827">
    <property type="term" value="F:proline-tRNA ligase activity"/>
    <property type="evidence" value="ECO:0007669"/>
    <property type="project" value="UniProtKB-EC"/>
</dbReference>
<keyword evidence="5" id="KW-0963">Cytoplasm</keyword>
<evidence type="ECO:0000256" key="6">
    <source>
        <dbReference type="ARBA" id="ARBA00022598"/>
    </source>
</evidence>
<dbReference type="InterPro" id="IPR002316">
    <property type="entry name" value="Pro-tRNA-ligase_IIa"/>
</dbReference>
<dbReference type="CDD" id="cd00861">
    <property type="entry name" value="ProRS_anticodon_short"/>
    <property type="match status" value="1"/>
</dbReference>
<dbReference type="Pfam" id="PF00587">
    <property type="entry name" value="tRNA-synt_2b"/>
    <property type="match status" value="1"/>
</dbReference>
<dbReference type="InterPro" id="IPR004154">
    <property type="entry name" value="Anticodon-bd"/>
</dbReference>
<dbReference type="Pfam" id="PF03129">
    <property type="entry name" value="HGTP_anticodon"/>
    <property type="match status" value="1"/>
</dbReference>
<dbReference type="FunFam" id="3.30.930.10:FF:000065">
    <property type="entry name" value="Proline--tRNA ligase"/>
    <property type="match status" value="1"/>
</dbReference>
<keyword evidence="10 14" id="KW-0030">Aminoacyl-tRNA synthetase</keyword>
<evidence type="ECO:0000256" key="1">
    <source>
        <dbReference type="ARBA" id="ARBA00004496"/>
    </source>
</evidence>
<dbReference type="InterPro" id="IPR023717">
    <property type="entry name" value="Pro-tRNA-Synthase_IIa_type1"/>
</dbReference>
<dbReference type="InterPro" id="IPR007214">
    <property type="entry name" value="YbaK/aa-tRNA-synth-assoc-dom"/>
</dbReference>
<dbReference type="EC" id="6.1.1.15" evidence="3"/>
<keyword evidence="9" id="KW-0648">Protein biosynthesis</keyword>
<dbReference type="InterPro" id="IPR045864">
    <property type="entry name" value="aa-tRNA-synth_II/BPL/LPL"/>
</dbReference>
<dbReference type="PRINTS" id="PR01046">
    <property type="entry name" value="TRNASYNTHPRO"/>
</dbReference>
<gene>
    <name evidence="14" type="ORF">MNBD_NITROSPINAE02-322</name>
</gene>
<dbReference type="InterPro" id="IPR044140">
    <property type="entry name" value="ProRS_anticodon_short"/>
</dbReference>
<dbReference type="InterPro" id="IPR006195">
    <property type="entry name" value="aa-tRNA-synth_II"/>
</dbReference>
<dbReference type="PANTHER" id="PTHR42753:SF2">
    <property type="entry name" value="PROLINE--TRNA LIGASE"/>
    <property type="match status" value="1"/>
</dbReference>
<evidence type="ECO:0000256" key="4">
    <source>
        <dbReference type="ARBA" id="ARBA00019110"/>
    </source>
</evidence>
<accession>A0A3B1BXN3</accession>
<organism evidence="14">
    <name type="scientific">hydrothermal vent metagenome</name>
    <dbReference type="NCBI Taxonomy" id="652676"/>
    <lineage>
        <taxon>unclassified sequences</taxon>
        <taxon>metagenomes</taxon>
        <taxon>ecological metagenomes</taxon>
    </lineage>
</organism>
<evidence type="ECO:0000313" key="14">
    <source>
        <dbReference type="EMBL" id="VAX16248.1"/>
    </source>
</evidence>
<evidence type="ECO:0000256" key="3">
    <source>
        <dbReference type="ARBA" id="ARBA00012831"/>
    </source>
</evidence>
<dbReference type="SUPFAM" id="SSF55826">
    <property type="entry name" value="YbaK/ProRS associated domain"/>
    <property type="match status" value="1"/>
</dbReference>
<evidence type="ECO:0000256" key="2">
    <source>
        <dbReference type="ARBA" id="ARBA00011738"/>
    </source>
</evidence>
<sequence>MKLSRYHLPTLKEAPAEAEVISHQLMVRAGMIRKLASGIYCLLPLGVRVIHKIESIIREEMNRAGAMEVILPTVQPAELWEETGRWSKYGKELLRIHDRHGRDFCYAPTAEEVITDLVRRDVRSYRDLPINLYQIQTKFRDEIRPRFGVMRAREFSMKDAYSFDIDDEGASKSFGEMEKAYEAIFKRCGIDCRAVEADSGQIGGSSSLEFMVMAESGEDTIAWCHKCDYAANVEKVEIKQAKAGETTPDKRPLEEINTPGMGCVDDVAEFLKEPASNFIKTLIFKTDGPDEFVAIVTRGDHEAQEAKVKNAIGANEIALAGEADVERITGAAIGFAGPLGLKIPVVADGAVKLIENGVTGANKTDTHIKNVNPVRDFPDVKYADIRKANEGDACPRCGDGALKMAMGIEVGHIFKLGKKYSEAMNASFLDKDGKEKAMIMGCYGIGVARTGAAAIEQNNDQYGIIWPPAIAPFKVAVLPLNLDDEMVARTAGDIYEKLLDEHLEPVIDDRDARPGVKFKDADLVGYPVQVVVGKKSLSQGNVEIKIRKTNEKTVVPVNEAIMAIKEALSSLSA</sequence>
<evidence type="ECO:0000256" key="5">
    <source>
        <dbReference type="ARBA" id="ARBA00022490"/>
    </source>
</evidence>
<keyword evidence="8" id="KW-0067">ATP-binding</keyword>
<dbReference type="PIRSF" id="PIRSF001535">
    <property type="entry name" value="ProRS_1"/>
    <property type="match status" value="1"/>
</dbReference>
<comment type="subcellular location">
    <subcellularLocation>
        <location evidence="1">Cytoplasm</location>
    </subcellularLocation>
</comment>
<dbReference type="GO" id="GO:0002161">
    <property type="term" value="F:aminoacyl-tRNA deacylase activity"/>
    <property type="evidence" value="ECO:0007669"/>
    <property type="project" value="InterPro"/>
</dbReference>
<dbReference type="Pfam" id="PF04073">
    <property type="entry name" value="tRNA_edit"/>
    <property type="match status" value="1"/>
</dbReference>
<dbReference type="InterPro" id="IPR002314">
    <property type="entry name" value="aa-tRNA-synt_IIb"/>
</dbReference>
<dbReference type="InterPro" id="IPR033730">
    <property type="entry name" value="ProRS_core_prok"/>
</dbReference>
<evidence type="ECO:0000256" key="7">
    <source>
        <dbReference type="ARBA" id="ARBA00022741"/>
    </source>
</evidence>
<comment type="subunit">
    <text evidence="2">Homodimer.</text>
</comment>
<evidence type="ECO:0000256" key="9">
    <source>
        <dbReference type="ARBA" id="ARBA00022917"/>
    </source>
</evidence>
<dbReference type="CDD" id="cd00779">
    <property type="entry name" value="ProRS_core_prok"/>
    <property type="match status" value="1"/>
</dbReference>
<name>A0A3B1BXN3_9ZZZZ</name>
<dbReference type="InterPro" id="IPR036621">
    <property type="entry name" value="Anticodon-bd_dom_sf"/>
</dbReference>
<dbReference type="InterPro" id="IPR004500">
    <property type="entry name" value="Pro-tRNA-synth_IIa_bac-type"/>
</dbReference>
<dbReference type="CDD" id="cd04334">
    <property type="entry name" value="ProRS-INS"/>
    <property type="match status" value="1"/>
</dbReference>
<comment type="catalytic activity">
    <reaction evidence="12">
        <text>tRNA(Pro) + L-proline + ATP = L-prolyl-tRNA(Pro) + AMP + diphosphate</text>
        <dbReference type="Rhea" id="RHEA:14305"/>
        <dbReference type="Rhea" id="RHEA-COMP:9700"/>
        <dbReference type="Rhea" id="RHEA-COMP:9702"/>
        <dbReference type="ChEBI" id="CHEBI:30616"/>
        <dbReference type="ChEBI" id="CHEBI:33019"/>
        <dbReference type="ChEBI" id="CHEBI:60039"/>
        <dbReference type="ChEBI" id="CHEBI:78442"/>
        <dbReference type="ChEBI" id="CHEBI:78532"/>
        <dbReference type="ChEBI" id="CHEBI:456215"/>
        <dbReference type="EC" id="6.1.1.15"/>
    </reaction>
</comment>
<dbReference type="Gene3D" id="3.30.930.10">
    <property type="entry name" value="Bira Bifunctional Protein, Domain 2"/>
    <property type="match status" value="2"/>
</dbReference>
<dbReference type="PROSITE" id="PS50862">
    <property type="entry name" value="AA_TRNA_LIGASE_II"/>
    <property type="match status" value="1"/>
</dbReference>
<dbReference type="AlphaFoldDB" id="A0A3B1BXN3"/>
<dbReference type="Gene3D" id="3.40.50.800">
    <property type="entry name" value="Anticodon-binding domain"/>
    <property type="match status" value="1"/>
</dbReference>
<evidence type="ECO:0000259" key="13">
    <source>
        <dbReference type="PROSITE" id="PS50862"/>
    </source>
</evidence>
<dbReference type="InterPro" id="IPR050062">
    <property type="entry name" value="Pro-tRNA_synthetase"/>
</dbReference>
<dbReference type="InterPro" id="IPR036754">
    <property type="entry name" value="YbaK/aa-tRNA-synt-asso_dom_sf"/>
</dbReference>
<evidence type="ECO:0000256" key="8">
    <source>
        <dbReference type="ARBA" id="ARBA00022840"/>
    </source>
</evidence>
<keyword evidence="6 14" id="KW-0436">Ligase</keyword>
<dbReference type="NCBIfam" id="NF006625">
    <property type="entry name" value="PRK09194.1"/>
    <property type="match status" value="1"/>
</dbReference>
<dbReference type="GO" id="GO:0005524">
    <property type="term" value="F:ATP binding"/>
    <property type="evidence" value="ECO:0007669"/>
    <property type="project" value="UniProtKB-KW"/>
</dbReference>
<dbReference type="HAMAP" id="MF_01569">
    <property type="entry name" value="Pro_tRNA_synth_type1"/>
    <property type="match status" value="1"/>
</dbReference>